<sequence length="67" mass="7288">MRGAMERGTDDGAPPVVGCLTSGERRSQDAEESWISLLDALLPDVLQCSIVAIMSFQLRIRNKRGLG</sequence>
<reference evidence="2 3" key="1">
    <citation type="journal article" date="2019" name="Mol. Ecol. Resour.">
        <title>Improving Illumina assemblies with Hi-C and long reads: an example with the North African dromedary.</title>
        <authorList>
            <person name="Elbers J.P."/>
            <person name="Rogers M.F."/>
            <person name="Perelman P.L."/>
            <person name="Proskuryakova A.A."/>
            <person name="Serdyukova N.A."/>
            <person name="Johnson W.E."/>
            <person name="Horin P."/>
            <person name="Corander J."/>
            <person name="Murphy D."/>
            <person name="Burger P.A."/>
        </authorList>
    </citation>
    <scope>NUCLEOTIDE SEQUENCE [LARGE SCALE GENOMIC DNA]</scope>
    <source>
        <strain evidence="2">Drom800</strain>
        <tissue evidence="2">Blood</tissue>
    </source>
</reference>
<gene>
    <name evidence="2" type="ORF">Cadr_000022533</name>
</gene>
<accession>A0A5N4CG60</accession>
<dbReference type="Proteomes" id="UP000299084">
    <property type="component" value="Unassembled WGS sequence"/>
</dbReference>
<dbReference type="AlphaFoldDB" id="A0A5N4CG60"/>
<proteinExistence type="predicted"/>
<evidence type="ECO:0000313" key="2">
    <source>
        <dbReference type="EMBL" id="KAB1257943.1"/>
    </source>
</evidence>
<feature type="region of interest" description="Disordered" evidence="1">
    <location>
        <begin position="1"/>
        <end position="25"/>
    </location>
</feature>
<evidence type="ECO:0000256" key="1">
    <source>
        <dbReference type="SAM" id="MobiDB-lite"/>
    </source>
</evidence>
<organism evidence="2 3">
    <name type="scientific">Camelus dromedarius</name>
    <name type="common">Dromedary</name>
    <name type="synonym">Arabian camel</name>
    <dbReference type="NCBI Taxonomy" id="9838"/>
    <lineage>
        <taxon>Eukaryota</taxon>
        <taxon>Metazoa</taxon>
        <taxon>Chordata</taxon>
        <taxon>Craniata</taxon>
        <taxon>Vertebrata</taxon>
        <taxon>Euteleostomi</taxon>
        <taxon>Mammalia</taxon>
        <taxon>Eutheria</taxon>
        <taxon>Laurasiatheria</taxon>
        <taxon>Artiodactyla</taxon>
        <taxon>Tylopoda</taxon>
        <taxon>Camelidae</taxon>
        <taxon>Camelus</taxon>
    </lineage>
</organism>
<dbReference type="EMBL" id="JWIN03000025">
    <property type="protein sequence ID" value="KAB1257943.1"/>
    <property type="molecule type" value="Genomic_DNA"/>
</dbReference>
<comment type="caution">
    <text evidence="2">The sequence shown here is derived from an EMBL/GenBank/DDBJ whole genome shotgun (WGS) entry which is preliminary data.</text>
</comment>
<keyword evidence="3" id="KW-1185">Reference proteome</keyword>
<protein>
    <submittedName>
        <fullName evidence="2">Uncharacterized protein</fullName>
    </submittedName>
</protein>
<feature type="compositionally biased region" description="Basic and acidic residues" evidence="1">
    <location>
        <begin position="1"/>
        <end position="10"/>
    </location>
</feature>
<name>A0A5N4CG60_CAMDR</name>
<evidence type="ECO:0000313" key="3">
    <source>
        <dbReference type="Proteomes" id="UP000299084"/>
    </source>
</evidence>